<evidence type="ECO:0000313" key="3">
    <source>
        <dbReference type="Proteomes" id="UP001152523"/>
    </source>
</evidence>
<organism evidence="2 3">
    <name type="scientific">Cuscuta epithymum</name>
    <dbReference type="NCBI Taxonomy" id="186058"/>
    <lineage>
        <taxon>Eukaryota</taxon>
        <taxon>Viridiplantae</taxon>
        <taxon>Streptophyta</taxon>
        <taxon>Embryophyta</taxon>
        <taxon>Tracheophyta</taxon>
        <taxon>Spermatophyta</taxon>
        <taxon>Magnoliopsida</taxon>
        <taxon>eudicotyledons</taxon>
        <taxon>Gunneridae</taxon>
        <taxon>Pentapetalae</taxon>
        <taxon>asterids</taxon>
        <taxon>lamiids</taxon>
        <taxon>Solanales</taxon>
        <taxon>Convolvulaceae</taxon>
        <taxon>Cuscuteae</taxon>
        <taxon>Cuscuta</taxon>
        <taxon>Cuscuta subgen. Cuscuta</taxon>
    </lineage>
</organism>
<feature type="non-terminal residue" evidence="2">
    <location>
        <position position="226"/>
    </location>
</feature>
<proteinExistence type="predicted"/>
<protein>
    <submittedName>
        <fullName evidence="2">Uncharacterized protein</fullName>
    </submittedName>
</protein>
<feature type="compositionally biased region" description="Low complexity" evidence="1">
    <location>
        <begin position="9"/>
        <end position="22"/>
    </location>
</feature>
<evidence type="ECO:0000313" key="2">
    <source>
        <dbReference type="EMBL" id="CAH9101542.1"/>
    </source>
</evidence>
<dbReference type="EMBL" id="CAMAPF010000111">
    <property type="protein sequence ID" value="CAH9101542.1"/>
    <property type="molecule type" value="Genomic_DNA"/>
</dbReference>
<comment type="caution">
    <text evidence="2">The sequence shown here is derived from an EMBL/GenBank/DDBJ whole genome shotgun (WGS) entry which is preliminary data.</text>
</comment>
<dbReference type="PANTHER" id="PTHR47150:SF7">
    <property type="entry name" value="NUCLEASE"/>
    <property type="match status" value="1"/>
</dbReference>
<reference evidence="2" key="1">
    <citation type="submission" date="2022-07" db="EMBL/GenBank/DDBJ databases">
        <authorList>
            <person name="Macas J."/>
            <person name="Novak P."/>
            <person name="Neumann P."/>
        </authorList>
    </citation>
    <scope>NUCLEOTIDE SEQUENCE</scope>
</reference>
<dbReference type="AlphaFoldDB" id="A0AAV0DH92"/>
<sequence>MPSRESESKSSSPSGSSSTESLSITKTFLTDDNFDEESNSFVVQTAAVQVPIVLSTLLAGNKRPHGGSTIGRKYIHRDRKDRHDLIKKDYFSGEKSKYIVDKFRRRFRMDIELFERILHAVENYDNYFTQKVDAVGNIGLSPLQKVVAAIRMLAYGCSADSLDEYVQIGESTAIECLKKLCDAIIGLYEEKYMRKPNKYDIVTLLEESEARGFPGMLGSLDCIHWH</sequence>
<dbReference type="Pfam" id="PF04827">
    <property type="entry name" value="Plant_tran"/>
    <property type="match status" value="1"/>
</dbReference>
<gene>
    <name evidence="2" type="ORF">CEPIT_LOCUS15662</name>
</gene>
<feature type="region of interest" description="Disordered" evidence="1">
    <location>
        <begin position="1"/>
        <end position="22"/>
    </location>
</feature>
<dbReference type="Proteomes" id="UP001152523">
    <property type="component" value="Unassembled WGS sequence"/>
</dbReference>
<dbReference type="PANTHER" id="PTHR47150">
    <property type="entry name" value="OS12G0169200 PROTEIN"/>
    <property type="match status" value="1"/>
</dbReference>
<name>A0AAV0DH92_9ASTE</name>
<evidence type="ECO:0000256" key="1">
    <source>
        <dbReference type="SAM" id="MobiDB-lite"/>
    </source>
</evidence>
<accession>A0AAV0DH92</accession>
<dbReference type="InterPro" id="IPR006912">
    <property type="entry name" value="Harbinger_derived_prot"/>
</dbReference>
<keyword evidence="3" id="KW-1185">Reference proteome</keyword>